<keyword evidence="1" id="KW-1133">Transmembrane helix</keyword>
<accession>W6PQE6</accession>
<protein>
    <submittedName>
        <fullName evidence="2">Genomic scaffold, ProqFM164S01</fullName>
    </submittedName>
</protein>
<evidence type="ECO:0000256" key="1">
    <source>
        <dbReference type="SAM" id="Phobius"/>
    </source>
</evidence>
<sequence length="71" mass="7901">MSLKKIVGMYPSMYLTSKKSTSLHAISYSMVQCAISGVVVLASRDQMRDFFCSHSKDYTTAHRYMVGGANI</sequence>
<name>W6PQE6_PENRF</name>
<keyword evidence="3" id="KW-1185">Reference proteome</keyword>
<proteinExistence type="predicted"/>
<reference evidence="2" key="1">
    <citation type="journal article" date="2014" name="Nat. Commun.">
        <title>Multiple recent horizontal transfers of a large genomic region in cheese making fungi.</title>
        <authorList>
            <person name="Cheeseman K."/>
            <person name="Ropars J."/>
            <person name="Renault P."/>
            <person name="Dupont J."/>
            <person name="Gouzy J."/>
            <person name="Branca A."/>
            <person name="Abraham A.L."/>
            <person name="Ceppi M."/>
            <person name="Conseiller E."/>
            <person name="Debuchy R."/>
            <person name="Malagnac F."/>
            <person name="Goarin A."/>
            <person name="Silar P."/>
            <person name="Lacoste S."/>
            <person name="Sallet E."/>
            <person name="Bensimon A."/>
            <person name="Giraud T."/>
            <person name="Brygoo Y."/>
        </authorList>
    </citation>
    <scope>NUCLEOTIDE SEQUENCE [LARGE SCALE GENOMIC DNA]</scope>
    <source>
        <strain evidence="2">FM164</strain>
    </source>
</reference>
<keyword evidence="1" id="KW-0472">Membrane</keyword>
<dbReference type="EMBL" id="HG792015">
    <property type="protein sequence ID" value="CDM26403.1"/>
    <property type="molecule type" value="Genomic_DNA"/>
</dbReference>
<organism evidence="2 3">
    <name type="scientific">Penicillium roqueforti (strain FM164)</name>
    <dbReference type="NCBI Taxonomy" id="1365484"/>
    <lineage>
        <taxon>Eukaryota</taxon>
        <taxon>Fungi</taxon>
        <taxon>Dikarya</taxon>
        <taxon>Ascomycota</taxon>
        <taxon>Pezizomycotina</taxon>
        <taxon>Eurotiomycetes</taxon>
        <taxon>Eurotiomycetidae</taxon>
        <taxon>Eurotiales</taxon>
        <taxon>Aspergillaceae</taxon>
        <taxon>Penicillium</taxon>
    </lineage>
</organism>
<dbReference type="AlphaFoldDB" id="W6PQE6"/>
<keyword evidence="1" id="KW-0812">Transmembrane</keyword>
<evidence type="ECO:0000313" key="3">
    <source>
        <dbReference type="Proteomes" id="UP000030686"/>
    </source>
</evidence>
<feature type="transmembrane region" description="Helical" evidence="1">
    <location>
        <begin position="21"/>
        <end position="42"/>
    </location>
</feature>
<gene>
    <name evidence="2" type="ORF">PROQFM164_S01g000212</name>
</gene>
<dbReference type="Proteomes" id="UP000030686">
    <property type="component" value="Unassembled WGS sequence"/>
</dbReference>
<evidence type="ECO:0000313" key="2">
    <source>
        <dbReference type="EMBL" id="CDM26403.1"/>
    </source>
</evidence>